<dbReference type="GO" id="GO:0004144">
    <property type="term" value="F:diacylglycerol O-acyltransferase activity"/>
    <property type="evidence" value="ECO:0007669"/>
    <property type="project" value="TreeGrafter"/>
</dbReference>
<evidence type="ECO:0000256" key="9">
    <source>
        <dbReference type="ARBA" id="ARBA00023136"/>
    </source>
</evidence>
<evidence type="ECO:0000256" key="5">
    <source>
        <dbReference type="ARBA" id="ARBA00022692"/>
    </source>
</evidence>
<keyword evidence="9 11" id="KW-0472">Membrane</keyword>
<keyword evidence="8" id="KW-0443">Lipid metabolism</keyword>
<feature type="transmembrane region" description="Helical" evidence="11">
    <location>
        <begin position="33"/>
        <end position="65"/>
    </location>
</feature>
<evidence type="ECO:0000313" key="12">
    <source>
        <dbReference type="EMBL" id="KAK8926506.1"/>
    </source>
</evidence>
<dbReference type="PANTHER" id="PTHR12317:SF63">
    <property type="entry name" value="DIACYLGLYCEROL O-ACYLTRANSFERASE 2"/>
    <property type="match status" value="1"/>
</dbReference>
<keyword evidence="5 11" id="KW-0812">Transmembrane</keyword>
<reference evidence="12 13" key="1">
    <citation type="journal article" date="2022" name="Nat. Plants">
        <title>Genomes of leafy and leafless Platanthera orchids illuminate the evolution of mycoheterotrophy.</title>
        <authorList>
            <person name="Li M.H."/>
            <person name="Liu K.W."/>
            <person name="Li Z."/>
            <person name="Lu H.C."/>
            <person name="Ye Q.L."/>
            <person name="Zhang D."/>
            <person name="Wang J.Y."/>
            <person name="Li Y.F."/>
            <person name="Zhong Z.M."/>
            <person name="Liu X."/>
            <person name="Yu X."/>
            <person name="Liu D.K."/>
            <person name="Tu X.D."/>
            <person name="Liu B."/>
            <person name="Hao Y."/>
            <person name="Liao X.Y."/>
            <person name="Jiang Y.T."/>
            <person name="Sun W.H."/>
            <person name="Chen J."/>
            <person name="Chen Y.Q."/>
            <person name="Ai Y."/>
            <person name="Zhai J.W."/>
            <person name="Wu S.S."/>
            <person name="Zhou Z."/>
            <person name="Hsiao Y.Y."/>
            <person name="Wu W.L."/>
            <person name="Chen Y.Y."/>
            <person name="Lin Y.F."/>
            <person name="Hsu J.L."/>
            <person name="Li C.Y."/>
            <person name="Wang Z.W."/>
            <person name="Zhao X."/>
            <person name="Zhong W.Y."/>
            <person name="Ma X.K."/>
            <person name="Ma L."/>
            <person name="Huang J."/>
            <person name="Chen G.Z."/>
            <person name="Huang M.Z."/>
            <person name="Huang L."/>
            <person name="Peng D.H."/>
            <person name="Luo Y.B."/>
            <person name="Zou S.Q."/>
            <person name="Chen S.P."/>
            <person name="Lan S."/>
            <person name="Tsai W.C."/>
            <person name="Van de Peer Y."/>
            <person name="Liu Z.J."/>
        </authorList>
    </citation>
    <scope>NUCLEOTIDE SEQUENCE [LARGE SCALE GENOMIC DNA]</scope>
    <source>
        <strain evidence="12">Lor287</strain>
    </source>
</reference>
<dbReference type="PANTHER" id="PTHR12317">
    <property type="entry name" value="DIACYLGLYCEROL O-ACYLTRANSFERASE"/>
    <property type="match status" value="1"/>
</dbReference>
<accession>A0AAP0FZI8</accession>
<proteinExistence type="inferred from homology"/>
<dbReference type="GO" id="GO:0005789">
    <property type="term" value="C:endoplasmic reticulum membrane"/>
    <property type="evidence" value="ECO:0007669"/>
    <property type="project" value="UniProtKB-SubCell"/>
</dbReference>
<dbReference type="EC" id="2.3.1.-" evidence="11"/>
<gene>
    <name evidence="12" type="primary">DGAT2</name>
    <name evidence="12" type="ORF">KSP39_PZI018225</name>
</gene>
<protein>
    <recommendedName>
        <fullName evidence="11">Acyltransferase</fullName>
        <ecNumber evidence="11">2.3.1.-</ecNumber>
    </recommendedName>
</protein>
<comment type="caution">
    <text evidence="12">The sequence shown here is derived from an EMBL/GenBank/DDBJ whole genome shotgun (WGS) entry which is preliminary data.</text>
</comment>
<evidence type="ECO:0000256" key="3">
    <source>
        <dbReference type="ARBA" id="ARBA00022516"/>
    </source>
</evidence>
<dbReference type="EMBL" id="JBBWWQ010000016">
    <property type="protein sequence ID" value="KAK8926506.1"/>
    <property type="molecule type" value="Genomic_DNA"/>
</dbReference>
<evidence type="ECO:0000256" key="8">
    <source>
        <dbReference type="ARBA" id="ARBA00023098"/>
    </source>
</evidence>
<comment type="caution">
    <text evidence="11">Lacks conserved residue(s) required for the propagation of feature annotation.</text>
</comment>
<evidence type="ECO:0000256" key="7">
    <source>
        <dbReference type="ARBA" id="ARBA00022989"/>
    </source>
</evidence>
<dbReference type="CDD" id="cd07987">
    <property type="entry name" value="LPLAT_MGAT-like"/>
    <property type="match status" value="1"/>
</dbReference>
<dbReference type="GO" id="GO:0019432">
    <property type="term" value="P:triglyceride biosynthetic process"/>
    <property type="evidence" value="ECO:0007669"/>
    <property type="project" value="TreeGrafter"/>
</dbReference>
<keyword evidence="6 11" id="KW-0256">Endoplasmic reticulum</keyword>
<dbReference type="Pfam" id="PF03982">
    <property type="entry name" value="DAGAT"/>
    <property type="match status" value="3"/>
</dbReference>
<evidence type="ECO:0000313" key="13">
    <source>
        <dbReference type="Proteomes" id="UP001418222"/>
    </source>
</evidence>
<keyword evidence="3" id="KW-0444">Lipid biosynthesis</keyword>
<comment type="subcellular location">
    <subcellularLocation>
        <location evidence="1 11">Endoplasmic reticulum membrane</location>
        <topology evidence="1 11">Multi-pass membrane protein</topology>
    </subcellularLocation>
</comment>
<keyword evidence="4 11" id="KW-0808">Transferase</keyword>
<keyword evidence="7 11" id="KW-1133">Transmembrane helix</keyword>
<keyword evidence="13" id="KW-1185">Reference proteome</keyword>
<dbReference type="InterPro" id="IPR007130">
    <property type="entry name" value="DAGAT"/>
</dbReference>
<keyword evidence="10" id="KW-0012">Acyltransferase</keyword>
<organism evidence="12 13">
    <name type="scientific">Platanthera zijinensis</name>
    <dbReference type="NCBI Taxonomy" id="2320716"/>
    <lineage>
        <taxon>Eukaryota</taxon>
        <taxon>Viridiplantae</taxon>
        <taxon>Streptophyta</taxon>
        <taxon>Embryophyta</taxon>
        <taxon>Tracheophyta</taxon>
        <taxon>Spermatophyta</taxon>
        <taxon>Magnoliopsida</taxon>
        <taxon>Liliopsida</taxon>
        <taxon>Asparagales</taxon>
        <taxon>Orchidaceae</taxon>
        <taxon>Orchidoideae</taxon>
        <taxon>Orchideae</taxon>
        <taxon>Orchidinae</taxon>
        <taxon>Platanthera</taxon>
    </lineage>
</organism>
<dbReference type="SUPFAM" id="SSF69593">
    <property type="entry name" value="Glycerol-3-phosphate (1)-acyltransferase"/>
    <property type="match status" value="1"/>
</dbReference>
<sequence>MCGAAGVGIPTDYTASAVFHGTEYSMVRTMVALAVWLGAIHLNAALVIASLLFLPARLAIAFVILFSDLPSPVLRPCICSTRSSICRVLALLLLFMVIPLNDENKWGRKLSMFICKHAVGYFPVTLHVEDIKAFDPNQSYVFGYEPHSVVPIGVCALGGHTGFMPLPKIRVLASSAVSFGRLVAVQIDLYIGASIRLCLILGMQVFLTPFLRQIWTWMGAIEASRKNFTEYLEAGYSCVIVPGGIQEMLHMNHDSEVAFLKSRRGFIRIAMATGRPLVPVFCFGHQSLLDSLFHVVVGKPIELEKNPEPSIEEVNEVQGQFIAAMEDLFERYKANAGYSDLQLRVL</sequence>
<evidence type="ECO:0000256" key="11">
    <source>
        <dbReference type="RuleBase" id="RU367023"/>
    </source>
</evidence>
<evidence type="ECO:0000256" key="1">
    <source>
        <dbReference type="ARBA" id="ARBA00004477"/>
    </source>
</evidence>
<dbReference type="Proteomes" id="UP001418222">
    <property type="component" value="Unassembled WGS sequence"/>
</dbReference>
<evidence type="ECO:0000256" key="2">
    <source>
        <dbReference type="ARBA" id="ARBA00005420"/>
    </source>
</evidence>
<evidence type="ECO:0000256" key="10">
    <source>
        <dbReference type="ARBA" id="ARBA00023315"/>
    </source>
</evidence>
<comment type="similarity">
    <text evidence="2 11">Belongs to the diacylglycerol acyltransferase family.</text>
</comment>
<name>A0AAP0FZI8_9ASPA</name>
<evidence type="ECO:0000256" key="6">
    <source>
        <dbReference type="ARBA" id="ARBA00022824"/>
    </source>
</evidence>
<dbReference type="AlphaFoldDB" id="A0AAP0FZI8"/>
<evidence type="ECO:0000256" key="4">
    <source>
        <dbReference type="ARBA" id="ARBA00022679"/>
    </source>
</evidence>